<dbReference type="OrthoDB" id="5752at2759"/>
<sequence>MLMLVILRYGPAQIWYDAMNVPPNPSHFDYGFKLKRDQPSRRRSSIKEEKNEKSEDETAKEEIGPGLASCKPFPPETFLPVNLVRWEDDIIFDEEQARQQVLLNFVEINLFHGI</sequence>
<evidence type="ECO:0000256" key="1">
    <source>
        <dbReference type="SAM" id="MobiDB-lite"/>
    </source>
</evidence>
<gene>
    <name evidence="2" type="ORF">GPUH_LOCUS6279</name>
</gene>
<dbReference type="InterPro" id="IPR040240">
    <property type="entry name" value="TAF1"/>
</dbReference>
<dbReference type="GO" id="GO:0004402">
    <property type="term" value="F:histone acetyltransferase activity"/>
    <property type="evidence" value="ECO:0007669"/>
    <property type="project" value="InterPro"/>
</dbReference>
<feature type="region of interest" description="Disordered" evidence="1">
    <location>
        <begin position="39"/>
        <end position="71"/>
    </location>
</feature>
<feature type="compositionally biased region" description="Basic and acidic residues" evidence="1">
    <location>
        <begin position="39"/>
        <end position="63"/>
    </location>
</feature>
<dbReference type="GO" id="GO:0051123">
    <property type="term" value="P:RNA polymerase II preinitiation complex assembly"/>
    <property type="evidence" value="ECO:0007669"/>
    <property type="project" value="TreeGrafter"/>
</dbReference>
<reference evidence="2 3" key="2">
    <citation type="submission" date="2018-11" db="EMBL/GenBank/DDBJ databases">
        <authorList>
            <consortium name="Pathogen Informatics"/>
        </authorList>
    </citation>
    <scope>NUCLEOTIDE SEQUENCE [LARGE SCALE GENOMIC DNA]</scope>
</reference>
<organism evidence="4">
    <name type="scientific">Gongylonema pulchrum</name>
    <dbReference type="NCBI Taxonomy" id="637853"/>
    <lineage>
        <taxon>Eukaryota</taxon>
        <taxon>Metazoa</taxon>
        <taxon>Ecdysozoa</taxon>
        <taxon>Nematoda</taxon>
        <taxon>Chromadorea</taxon>
        <taxon>Rhabditida</taxon>
        <taxon>Spirurina</taxon>
        <taxon>Spiruromorpha</taxon>
        <taxon>Spiruroidea</taxon>
        <taxon>Gongylonematidae</taxon>
        <taxon>Gongylonema</taxon>
    </lineage>
</organism>
<dbReference type="PANTHER" id="PTHR13900:SF0">
    <property type="entry name" value="TRANSCRIPTION INITIATION FACTOR TFIID SUBUNIT 1"/>
    <property type="match status" value="1"/>
</dbReference>
<dbReference type="GO" id="GO:0016251">
    <property type="term" value="F:RNA polymerase II general transcription initiation factor activity"/>
    <property type="evidence" value="ECO:0007669"/>
    <property type="project" value="InterPro"/>
</dbReference>
<dbReference type="GO" id="GO:0017025">
    <property type="term" value="F:TBP-class protein binding"/>
    <property type="evidence" value="ECO:0007669"/>
    <property type="project" value="InterPro"/>
</dbReference>
<evidence type="ECO:0000313" key="4">
    <source>
        <dbReference type="WBParaSite" id="GPUH_0000629401-mRNA-1"/>
    </source>
</evidence>
<accession>A0A183DC44</accession>
<dbReference type="AlphaFoldDB" id="A0A183DC44"/>
<evidence type="ECO:0000313" key="2">
    <source>
        <dbReference type="EMBL" id="VDK54102.1"/>
    </source>
</evidence>
<reference evidence="4" key="1">
    <citation type="submission" date="2016-06" db="UniProtKB">
        <authorList>
            <consortium name="WormBaseParasite"/>
        </authorList>
    </citation>
    <scope>IDENTIFICATION</scope>
</reference>
<dbReference type="GO" id="GO:0005669">
    <property type="term" value="C:transcription factor TFIID complex"/>
    <property type="evidence" value="ECO:0007669"/>
    <property type="project" value="InterPro"/>
</dbReference>
<evidence type="ECO:0000313" key="3">
    <source>
        <dbReference type="Proteomes" id="UP000271098"/>
    </source>
</evidence>
<dbReference type="Proteomes" id="UP000271098">
    <property type="component" value="Unassembled WGS sequence"/>
</dbReference>
<dbReference type="PANTHER" id="PTHR13900">
    <property type="entry name" value="TRANSCRIPTION INITIATION FACTOR TFIID"/>
    <property type="match status" value="1"/>
</dbReference>
<keyword evidence="3" id="KW-1185">Reference proteome</keyword>
<dbReference type="EMBL" id="UYRT01014546">
    <property type="protein sequence ID" value="VDK54102.1"/>
    <property type="molecule type" value="Genomic_DNA"/>
</dbReference>
<name>A0A183DC44_9BILA</name>
<proteinExistence type="predicted"/>
<dbReference type="WBParaSite" id="GPUH_0000629401-mRNA-1">
    <property type="protein sequence ID" value="GPUH_0000629401-mRNA-1"/>
    <property type="gene ID" value="GPUH_0000629401"/>
</dbReference>
<protein>
    <submittedName>
        <fullName evidence="2 4">Uncharacterized protein</fullName>
    </submittedName>
</protein>